<dbReference type="Proteomes" id="UP000800096">
    <property type="component" value="Unassembled WGS sequence"/>
</dbReference>
<proteinExistence type="inferred from homology"/>
<protein>
    <submittedName>
        <fullName evidence="4">Uncharacterized protein</fullName>
    </submittedName>
</protein>
<dbReference type="EMBL" id="ML979135">
    <property type="protein sequence ID" value="KAF1916688.1"/>
    <property type="molecule type" value="Genomic_DNA"/>
</dbReference>
<gene>
    <name evidence="4" type="ORF">BDU57DRAFT_241018</name>
</gene>
<evidence type="ECO:0000313" key="5">
    <source>
        <dbReference type="Proteomes" id="UP000800096"/>
    </source>
</evidence>
<name>A0A6A5QP98_AMPQU</name>
<evidence type="ECO:0000313" key="4">
    <source>
        <dbReference type="EMBL" id="KAF1916688.1"/>
    </source>
</evidence>
<keyword evidence="3" id="KW-0687">Ribonucleoprotein</keyword>
<dbReference type="OrthoDB" id="1227494at2759"/>
<reference evidence="4" key="1">
    <citation type="journal article" date="2020" name="Stud. Mycol.">
        <title>101 Dothideomycetes genomes: a test case for predicting lifestyles and emergence of pathogens.</title>
        <authorList>
            <person name="Haridas S."/>
            <person name="Albert R."/>
            <person name="Binder M."/>
            <person name="Bloem J."/>
            <person name="Labutti K."/>
            <person name="Salamov A."/>
            <person name="Andreopoulos B."/>
            <person name="Baker S."/>
            <person name="Barry K."/>
            <person name="Bills G."/>
            <person name="Bluhm B."/>
            <person name="Cannon C."/>
            <person name="Castanera R."/>
            <person name="Culley D."/>
            <person name="Daum C."/>
            <person name="Ezra D."/>
            <person name="Gonzalez J."/>
            <person name="Henrissat B."/>
            <person name="Kuo A."/>
            <person name="Liang C."/>
            <person name="Lipzen A."/>
            <person name="Lutzoni F."/>
            <person name="Magnuson J."/>
            <person name="Mondo S."/>
            <person name="Nolan M."/>
            <person name="Ohm R."/>
            <person name="Pangilinan J."/>
            <person name="Park H.-J."/>
            <person name="Ramirez L."/>
            <person name="Alfaro M."/>
            <person name="Sun H."/>
            <person name="Tritt A."/>
            <person name="Yoshinaga Y."/>
            <person name="Zwiers L.-H."/>
            <person name="Turgeon B."/>
            <person name="Goodwin S."/>
            <person name="Spatafora J."/>
            <person name="Crous P."/>
            <person name="Grigoriev I."/>
        </authorList>
    </citation>
    <scope>NUCLEOTIDE SEQUENCE</scope>
    <source>
        <strain evidence="4">HMLAC05119</strain>
    </source>
</reference>
<dbReference type="Gene3D" id="1.10.10.1410">
    <property type="match status" value="1"/>
</dbReference>
<accession>A0A6A5QP98</accession>
<dbReference type="AlphaFoldDB" id="A0A6A5QP98"/>
<keyword evidence="5" id="KW-1185">Reference proteome</keyword>
<evidence type="ECO:0000256" key="1">
    <source>
        <dbReference type="ARBA" id="ARBA00005436"/>
    </source>
</evidence>
<evidence type="ECO:0000256" key="2">
    <source>
        <dbReference type="ARBA" id="ARBA00022980"/>
    </source>
</evidence>
<keyword evidence="2" id="KW-0689">Ribosomal protein</keyword>
<dbReference type="InterPro" id="IPR038716">
    <property type="entry name" value="P1/P2_N_sf"/>
</dbReference>
<comment type="similarity">
    <text evidence="1">Belongs to the eukaryotic ribosomal protein P1/P2 family.</text>
</comment>
<dbReference type="GO" id="GO:1990904">
    <property type="term" value="C:ribonucleoprotein complex"/>
    <property type="evidence" value="ECO:0007669"/>
    <property type="project" value="UniProtKB-KW"/>
</dbReference>
<dbReference type="GO" id="GO:0005840">
    <property type="term" value="C:ribosome"/>
    <property type="evidence" value="ECO:0007669"/>
    <property type="project" value="UniProtKB-KW"/>
</dbReference>
<sequence length="221" mass="24442">MTAANIDKVSERPAEVLSLIYTKALQHKNVTEVLLDQTNSETGSVSMRHGLREAKLPVFDERVGAYILAKMGHLDEPSVQNIQVVLEPAGIKSEENSLETLVKELTGTSMDDLLTTYPIKPLDLQTHTLCPHGARQRLSCCNKNVISKFRCFSTLPSVLEAGPGAIAESCTYELSCCKDASLLVWRRIVCRFRIVGRRWSLGGPRVAAGGAFHDSFNYYTE</sequence>
<organism evidence="4 5">
    <name type="scientific">Ampelomyces quisqualis</name>
    <name type="common">Powdery mildew agent</name>
    <dbReference type="NCBI Taxonomy" id="50730"/>
    <lineage>
        <taxon>Eukaryota</taxon>
        <taxon>Fungi</taxon>
        <taxon>Dikarya</taxon>
        <taxon>Ascomycota</taxon>
        <taxon>Pezizomycotina</taxon>
        <taxon>Dothideomycetes</taxon>
        <taxon>Pleosporomycetidae</taxon>
        <taxon>Pleosporales</taxon>
        <taxon>Pleosporineae</taxon>
        <taxon>Phaeosphaeriaceae</taxon>
        <taxon>Ampelomyces</taxon>
    </lineage>
</organism>
<evidence type="ECO:0000256" key="3">
    <source>
        <dbReference type="ARBA" id="ARBA00023274"/>
    </source>
</evidence>